<accession>A0AAV5RIF4</accession>
<feature type="region of interest" description="Disordered" evidence="1">
    <location>
        <begin position="212"/>
        <end position="232"/>
    </location>
</feature>
<keyword evidence="3" id="KW-1185">Reference proteome</keyword>
<proteinExistence type="predicted"/>
<feature type="region of interest" description="Disordered" evidence="1">
    <location>
        <begin position="383"/>
        <end position="449"/>
    </location>
</feature>
<reference evidence="2 3" key="1">
    <citation type="journal article" date="2023" name="Elife">
        <title>Identification of key yeast species and microbe-microbe interactions impacting larval growth of Drosophila in the wild.</title>
        <authorList>
            <person name="Mure A."/>
            <person name="Sugiura Y."/>
            <person name="Maeda R."/>
            <person name="Honda K."/>
            <person name="Sakurai N."/>
            <person name="Takahashi Y."/>
            <person name="Watada M."/>
            <person name="Katoh T."/>
            <person name="Gotoh A."/>
            <person name="Gotoh Y."/>
            <person name="Taniguchi I."/>
            <person name="Nakamura K."/>
            <person name="Hayashi T."/>
            <person name="Katayama T."/>
            <person name="Uemura T."/>
            <person name="Hattori Y."/>
        </authorList>
    </citation>
    <scope>NUCLEOTIDE SEQUENCE [LARGE SCALE GENOMIC DNA]</scope>
    <source>
        <strain evidence="2 3">SB-73</strain>
    </source>
</reference>
<evidence type="ECO:0000313" key="3">
    <source>
        <dbReference type="Proteomes" id="UP001362899"/>
    </source>
</evidence>
<dbReference type="Proteomes" id="UP001362899">
    <property type="component" value="Unassembled WGS sequence"/>
</dbReference>
<name>A0AAV5RIF4_STABA</name>
<dbReference type="EMBL" id="BTGC01000003">
    <property type="protein sequence ID" value="GMM50797.1"/>
    <property type="molecule type" value="Genomic_DNA"/>
</dbReference>
<comment type="caution">
    <text evidence="2">The sequence shown here is derived from an EMBL/GenBank/DDBJ whole genome shotgun (WGS) entry which is preliminary data.</text>
</comment>
<organism evidence="2 3">
    <name type="scientific">Starmerella bacillaris</name>
    <name type="common">Yeast</name>
    <name type="synonym">Candida zemplinina</name>
    <dbReference type="NCBI Taxonomy" id="1247836"/>
    <lineage>
        <taxon>Eukaryota</taxon>
        <taxon>Fungi</taxon>
        <taxon>Dikarya</taxon>
        <taxon>Ascomycota</taxon>
        <taxon>Saccharomycotina</taxon>
        <taxon>Dipodascomycetes</taxon>
        <taxon>Dipodascales</taxon>
        <taxon>Trichomonascaceae</taxon>
        <taxon>Starmerella</taxon>
    </lineage>
</organism>
<feature type="compositionally biased region" description="Polar residues" evidence="1">
    <location>
        <begin position="218"/>
        <end position="232"/>
    </location>
</feature>
<feature type="region of interest" description="Disordered" evidence="1">
    <location>
        <begin position="247"/>
        <end position="339"/>
    </location>
</feature>
<dbReference type="AlphaFoldDB" id="A0AAV5RIF4"/>
<protein>
    <submittedName>
        <fullName evidence="2">Uncharacterized protein</fullName>
    </submittedName>
</protein>
<evidence type="ECO:0000313" key="2">
    <source>
        <dbReference type="EMBL" id="GMM50797.1"/>
    </source>
</evidence>
<evidence type="ECO:0000256" key="1">
    <source>
        <dbReference type="SAM" id="MobiDB-lite"/>
    </source>
</evidence>
<feature type="compositionally biased region" description="Basic and acidic residues" evidence="1">
    <location>
        <begin position="271"/>
        <end position="284"/>
    </location>
</feature>
<feature type="region of interest" description="Disordered" evidence="1">
    <location>
        <begin position="474"/>
        <end position="493"/>
    </location>
</feature>
<sequence length="770" mass="85916">MRFHEQHPMHTLYTLSSEGSKIAVFAPQMVIGRGIEADIIVNTDTERIENVGIFLESGRYYMYAITEENDLKAYCLISGMTIILGGTHIVFSLKPSSAARGDAGSKSSICDLQVLPINNSKAMTKKKNPSHESQNTNACIGGLTKRFPSRSLSTASKAFSRECTSKNEYGTICSSSREKSHAIIPSCMTCTARNKYPIASFDPFIQSKPLSRRIPESSFDQSSSIRKSNATSRDPIVLDRNLERSKFVEDSRSSIDSTQTLQHRKNLNQKEGTENQDFTHHSSSDIETISQPVPRKSTDSTTKKHVRQRQRVPLLHPRNPERLSPCMKSPQGYPDITVNNDLRRGQEDYTGESLKSIISFPKVISETSSGMLSSFNTEQQHITNKDAKDSSMLNVKQDSDGSKNPKSRTNAPLFPHSNLLPRKYSSTKHTDSECDEENKTLPPNSHRNPLIPPPVQPLLIVPAKVNESNRYQVSGAAHSTSTLAHSGNREQTQAQLEVPNDILDARQPQLSTDSCMSKRHCSQVEKRVCSPQTIASYKTLNGSRITHKQIPVPDSFKKSQLRYNRSNKSILRSSEALKYPGITQKFKAERDSASKNTVGSAGNPIAGMLEPEIVYDANMPNLYAQNSSFSFPFSTSYNSVHLPDEYHTSSDRFKSNALMRVGQAHSDHLGELLKRLSTANGALSQIAQQMHLLRHHSEQNSIKLHSDDIFSVQQNLYSNSLMIEAKFEAIHKLALQTQTSLSRQLDQILRFSAMESPLTSTRFHSATRNS</sequence>
<gene>
    <name evidence="2" type="ORF">DASB73_017550</name>
</gene>